<dbReference type="KEGG" id="xap:XA3_18810"/>
<dbReference type="RefSeq" id="WP_317635233.1">
    <property type="nucleotide sequence ID" value="NZ_AP026802.1"/>
</dbReference>
<dbReference type="InterPro" id="IPR010738">
    <property type="entry name" value="DUF1310"/>
</dbReference>
<accession>A0AAU9DD06</accession>
<organism evidence="1 2">
    <name type="scientific">Xylocopilactobacillus apicola</name>
    <dbReference type="NCBI Taxonomy" id="2932184"/>
    <lineage>
        <taxon>Bacteria</taxon>
        <taxon>Bacillati</taxon>
        <taxon>Bacillota</taxon>
        <taxon>Bacilli</taxon>
        <taxon>Lactobacillales</taxon>
        <taxon>Lactobacillaceae</taxon>
        <taxon>Xylocopilactobacillus</taxon>
    </lineage>
</organism>
<keyword evidence="2" id="KW-1185">Reference proteome</keyword>
<dbReference type="Gene3D" id="3.10.450.130">
    <property type="entry name" value="folded 79 residue fragment of lin0334 like domains"/>
    <property type="match status" value="1"/>
</dbReference>
<sequence>MFKWIKRHRIISIVLVVIVVIGLMVRGAINMKKESDRKFQEEMVKEVKKNEKSIEEFVRSSDENKVVKTITIDYDSIEHNPMGGVMVDGYVNGDKELSFGVIISNNYVGDKREYNISGGISSKLSVLMRRPYK</sequence>
<proteinExistence type="predicted"/>
<dbReference type="Proteomes" id="UP001321861">
    <property type="component" value="Chromosome"/>
</dbReference>
<dbReference type="EMBL" id="AP026802">
    <property type="protein sequence ID" value="BDR59440.1"/>
    <property type="molecule type" value="Genomic_DNA"/>
</dbReference>
<reference evidence="1 2" key="1">
    <citation type="journal article" date="2023" name="Microbiol. Spectr.">
        <title>Symbiosis of Carpenter Bees with Uncharacterized Lactic Acid Bacteria Showing NAD Auxotrophy.</title>
        <authorList>
            <person name="Kawasaki S."/>
            <person name="Ozawa K."/>
            <person name="Mori T."/>
            <person name="Yamamoto A."/>
            <person name="Ito M."/>
            <person name="Ohkuma M."/>
            <person name="Sakamoto M."/>
            <person name="Matsutani M."/>
        </authorList>
    </citation>
    <scope>NUCLEOTIDE SEQUENCE [LARGE SCALE GENOMIC DNA]</scope>
    <source>
        <strain evidence="1 2">XA3</strain>
    </source>
</reference>
<evidence type="ECO:0008006" key="3">
    <source>
        <dbReference type="Google" id="ProtNLM"/>
    </source>
</evidence>
<gene>
    <name evidence="1" type="ORF">XA3_18810</name>
</gene>
<evidence type="ECO:0000313" key="1">
    <source>
        <dbReference type="EMBL" id="BDR59440.1"/>
    </source>
</evidence>
<dbReference type="Pfam" id="PF07006">
    <property type="entry name" value="DUF1310"/>
    <property type="match status" value="1"/>
</dbReference>
<dbReference type="AlphaFoldDB" id="A0AAU9DD06"/>
<evidence type="ECO:0000313" key="2">
    <source>
        <dbReference type="Proteomes" id="UP001321861"/>
    </source>
</evidence>
<protein>
    <recommendedName>
        <fullName evidence="3">DUF1310 family protein</fullName>
    </recommendedName>
</protein>
<name>A0AAU9DD06_9LACO</name>